<evidence type="ECO:0000256" key="2">
    <source>
        <dbReference type="ARBA" id="ARBA00022777"/>
    </source>
</evidence>
<evidence type="ECO:0000259" key="4">
    <source>
        <dbReference type="Pfam" id="PF13657"/>
    </source>
</evidence>
<dbReference type="InterPro" id="IPR017508">
    <property type="entry name" value="HipA_N1"/>
</dbReference>
<reference evidence="5" key="1">
    <citation type="submission" date="2018-06" db="EMBL/GenBank/DDBJ databases">
        <authorList>
            <person name="Zhirakovskaya E."/>
        </authorList>
    </citation>
    <scope>NUCLEOTIDE SEQUENCE</scope>
</reference>
<proteinExistence type="predicted"/>
<dbReference type="AlphaFoldDB" id="A0A3B1D5I3"/>
<dbReference type="Gene3D" id="1.10.1070.20">
    <property type="match status" value="1"/>
</dbReference>
<dbReference type="PANTHER" id="PTHR37419:SF8">
    <property type="entry name" value="TOXIN YJJJ"/>
    <property type="match status" value="1"/>
</dbReference>
<evidence type="ECO:0000313" key="5">
    <source>
        <dbReference type="EMBL" id="VAX38156.1"/>
    </source>
</evidence>
<dbReference type="InterPro" id="IPR012893">
    <property type="entry name" value="HipA-like_C"/>
</dbReference>
<feature type="domain" description="HipA N-terminal subdomain 1" evidence="4">
    <location>
        <begin position="32"/>
        <end position="130"/>
    </location>
</feature>
<keyword evidence="1" id="KW-0808">Transferase</keyword>
<dbReference type="GO" id="GO:0004674">
    <property type="term" value="F:protein serine/threonine kinase activity"/>
    <property type="evidence" value="ECO:0007669"/>
    <property type="project" value="TreeGrafter"/>
</dbReference>
<dbReference type="EMBL" id="UOGJ01000151">
    <property type="protein sequence ID" value="VAX38156.1"/>
    <property type="molecule type" value="Genomic_DNA"/>
</dbReference>
<dbReference type="PANTHER" id="PTHR37419">
    <property type="entry name" value="SERINE/THREONINE-PROTEIN KINASE TOXIN HIPA"/>
    <property type="match status" value="1"/>
</dbReference>
<dbReference type="Pfam" id="PF13657">
    <property type="entry name" value="Couple_hipA"/>
    <property type="match status" value="1"/>
</dbReference>
<evidence type="ECO:0000256" key="1">
    <source>
        <dbReference type="ARBA" id="ARBA00022679"/>
    </source>
</evidence>
<gene>
    <name evidence="5" type="ORF">MNBD_UNCLBAC01-581</name>
</gene>
<evidence type="ECO:0000259" key="3">
    <source>
        <dbReference type="Pfam" id="PF07804"/>
    </source>
</evidence>
<feature type="domain" description="HipA-like C-terminal" evidence="3">
    <location>
        <begin position="173"/>
        <end position="396"/>
    </location>
</feature>
<sequence length="419" mass="45981">MPIALERIKMTDNHNSLSVLNITLDFGNEPVPVGRLATKDRCIYFEYDAAFLKQNLNISPFNLPLKTGVQSFEPHLFEGLPGVFNDSLSDGWGRLLLDRMLRSKGFLPGSFSPLDRLAHVGCNGMGALVYEPDCSEVSANKALNLDALADQSRQVLEGDAKIVLEELLALNGSSAGARPKAMIGVSVDKTQIIEGRDNPGEGYESWLVKFPNISDGQDAGAVEFVYAQMVKLAGITMTESHLFPSAKGAGYFATKRFDRLSGGGRVHVHTACGLLHSDFRVPSLDYQDLIKATMVLTRDIREAQDMYRLAVFNVLSHNRDDHAKNFSFLMDRRGKWRMAPAYDLTFSSGPSGEQSTMVMGEGKNPGVQHLIKLAQTADLSKIEAQKIIDQTCTALSQWKTLASHAGVSKDTIERVDGKI</sequence>
<name>A0A3B1D5I3_9ZZZZ</name>
<organism evidence="5">
    <name type="scientific">hydrothermal vent metagenome</name>
    <dbReference type="NCBI Taxonomy" id="652676"/>
    <lineage>
        <taxon>unclassified sequences</taxon>
        <taxon>metagenomes</taxon>
        <taxon>ecological metagenomes</taxon>
    </lineage>
</organism>
<dbReference type="GO" id="GO:0005829">
    <property type="term" value="C:cytosol"/>
    <property type="evidence" value="ECO:0007669"/>
    <property type="project" value="TreeGrafter"/>
</dbReference>
<keyword evidence="2 5" id="KW-0418">Kinase</keyword>
<accession>A0A3B1D5I3</accession>
<dbReference type="InterPro" id="IPR052028">
    <property type="entry name" value="HipA_Ser/Thr_kinase"/>
</dbReference>
<protein>
    <submittedName>
        <fullName evidence="5">Toxin HigB / Protein kinase domain of HipA</fullName>
    </submittedName>
</protein>
<dbReference type="Pfam" id="PF07804">
    <property type="entry name" value="HipA_C"/>
    <property type="match status" value="1"/>
</dbReference>